<dbReference type="EMBL" id="DQ017462">
    <property type="protein sequence ID" value="AAY41830.1"/>
    <property type="molecule type" value="mRNA"/>
</dbReference>
<reference evidence="1" key="1">
    <citation type="submission" date="2005-04" db="EMBL/GenBank/DDBJ databases">
        <title>Characterization of salivary gland transcripts from the Aedes aegypti mosquito.</title>
        <authorList>
            <person name="Chandra P.K."/>
            <person name="Wikel S.K."/>
        </authorList>
    </citation>
    <scope>NUCLEOTIDE SEQUENCE</scope>
    <source>
        <tissue evidence="1">Salivary gland</tissue>
    </source>
</reference>
<evidence type="ECO:0000313" key="1">
    <source>
        <dbReference type="EMBL" id="AAY41830.1"/>
    </source>
</evidence>
<dbReference type="HOGENOM" id="CLU_2544424_0_0_1"/>
<organism evidence="1">
    <name type="scientific">Aedes aegypti</name>
    <name type="common">Yellowfever mosquito</name>
    <name type="synonym">Culex aegypti</name>
    <dbReference type="NCBI Taxonomy" id="7159"/>
    <lineage>
        <taxon>Eukaryota</taxon>
        <taxon>Metazoa</taxon>
        <taxon>Ecdysozoa</taxon>
        <taxon>Arthropoda</taxon>
        <taxon>Hexapoda</taxon>
        <taxon>Insecta</taxon>
        <taxon>Pterygota</taxon>
        <taxon>Neoptera</taxon>
        <taxon>Endopterygota</taxon>
        <taxon>Diptera</taxon>
        <taxon>Nematocera</taxon>
        <taxon>Culicoidea</taxon>
        <taxon>Culicidae</taxon>
        <taxon>Culicinae</taxon>
        <taxon>Aedini</taxon>
        <taxon>Aedes</taxon>
        <taxon>Stegomyia</taxon>
    </lineage>
</organism>
<proteinExistence type="evidence at transcript level"/>
<accession>Q1I1C1</accession>
<protein>
    <submittedName>
        <fullName evidence="1">Putative secreted protein</fullName>
    </submittedName>
</protein>
<dbReference type="AlphaFoldDB" id="Q1I1C1"/>
<gene>
    <name evidence="1" type="primary">SGP1A2</name>
</gene>
<name>Q1I1C1_AEDAE</name>
<sequence length="96" mass="10270">MLPFRIKPNAVVKMKSIFAFASIAMLLMICTIVVSFPVPQNATEGGNGGMPDISKMNVNLGDLADPSKMKAAVDDVVKKIQSGISQGMQSMPKFPQ</sequence>
<dbReference type="VEuPathDB" id="VectorBase:AAEL010242"/>
<dbReference type="InParanoid" id="Q1I1C1"/>